<evidence type="ECO:0000256" key="2">
    <source>
        <dbReference type="SAM" id="MobiDB-lite"/>
    </source>
</evidence>
<keyword evidence="3" id="KW-0966">Cell projection</keyword>
<comment type="caution">
    <text evidence="3">The sequence shown here is derived from an EMBL/GenBank/DDBJ whole genome shotgun (WGS) entry which is preliminary data.</text>
</comment>
<dbReference type="AlphaFoldDB" id="A0A5D4TGS4"/>
<keyword evidence="3" id="KW-0282">Flagellum</keyword>
<evidence type="ECO:0000256" key="1">
    <source>
        <dbReference type="ARBA" id="ARBA00022795"/>
    </source>
</evidence>
<dbReference type="SUPFAM" id="SSF140566">
    <property type="entry name" value="FlgN-like"/>
    <property type="match status" value="1"/>
</dbReference>
<dbReference type="Gene3D" id="1.20.58.300">
    <property type="entry name" value="FlgN-like"/>
    <property type="match status" value="1"/>
</dbReference>
<protein>
    <submittedName>
        <fullName evidence="3">Flagellar protein FlgN</fullName>
    </submittedName>
</protein>
<reference evidence="3 4" key="1">
    <citation type="submission" date="2019-08" db="EMBL/GenBank/DDBJ databases">
        <title>Bacillus genomes from the desert of Cuatro Cienegas, Coahuila.</title>
        <authorList>
            <person name="Olmedo-Alvarez G."/>
        </authorList>
    </citation>
    <scope>NUCLEOTIDE SEQUENCE [LARGE SCALE GENOMIC DNA]</scope>
    <source>
        <strain evidence="3 4">CH451a_14T</strain>
    </source>
</reference>
<dbReference type="InterPro" id="IPR007809">
    <property type="entry name" value="FlgN-like"/>
</dbReference>
<name>A0A5D4TGS4_9BACI</name>
<keyword evidence="3" id="KW-0969">Cilium</keyword>
<keyword evidence="1" id="KW-1005">Bacterial flagellum biogenesis</keyword>
<dbReference type="GO" id="GO:0044780">
    <property type="term" value="P:bacterial-type flagellum assembly"/>
    <property type="evidence" value="ECO:0007669"/>
    <property type="project" value="InterPro"/>
</dbReference>
<sequence>MQADQLLITLEKLYKLHRSLYDLSLEKTNIIKKGETEALNDVMIKEQNHLTAINTLEIKRQQLAAEFLTSRGIRFWEAPSLTEVIERADEPEKARLNQIRLELLKVTEELKEQNELNQKLVYQSLQFVNMNLSMFQPQPPKGNYSRPNQKKEQSEQTSMFDSKA</sequence>
<accession>A0A5D4TGS4</accession>
<dbReference type="OrthoDB" id="2381500at2"/>
<feature type="compositionally biased region" description="Polar residues" evidence="2">
    <location>
        <begin position="155"/>
        <end position="164"/>
    </location>
</feature>
<gene>
    <name evidence="3" type="ORF">FZC80_19230</name>
</gene>
<evidence type="ECO:0000313" key="3">
    <source>
        <dbReference type="EMBL" id="TYS73988.1"/>
    </source>
</evidence>
<proteinExistence type="predicted"/>
<evidence type="ECO:0000313" key="4">
    <source>
        <dbReference type="Proteomes" id="UP000325054"/>
    </source>
</evidence>
<dbReference type="Proteomes" id="UP000325054">
    <property type="component" value="Unassembled WGS sequence"/>
</dbReference>
<dbReference type="RefSeq" id="WP_148992869.1">
    <property type="nucleotide sequence ID" value="NZ_VTEW01000021.1"/>
</dbReference>
<feature type="region of interest" description="Disordered" evidence="2">
    <location>
        <begin position="136"/>
        <end position="164"/>
    </location>
</feature>
<dbReference type="Pfam" id="PF05130">
    <property type="entry name" value="FlgN"/>
    <property type="match status" value="1"/>
</dbReference>
<dbReference type="EMBL" id="VTEW01000021">
    <property type="protein sequence ID" value="TYS73988.1"/>
    <property type="molecule type" value="Genomic_DNA"/>
</dbReference>
<dbReference type="InterPro" id="IPR036679">
    <property type="entry name" value="FlgN-like_sf"/>
</dbReference>
<organism evidence="3 4">
    <name type="scientific">Rossellomorea aquimaris</name>
    <dbReference type="NCBI Taxonomy" id="189382"/>
    <lineage>
        <taxon>Bacteria</taxon>
        <taxon>Bacillati</taxon>
        <taxon>Bacillota</taxon>
        <taxon>Bacilli</taxon>
        <taxon>Bacillales</taxon>
        <taxon>Bacillaceae</taxon>
        <taxon>Rossellomorea</taxon>
    </lineage>
</organism>